<dbReference type="EMBL" id="KZ303847">
    <property type="protein sequence ID" value="PHZ13304.1"/>
    <property type="molecule type" value="Genomic_DNA"/>
</dbReference>
<dbReference type="AlphaFoldDB" id="A0A2G4SX33"/>
<name>A0A2G4SX33_RHIZD</name>
<proteinExistence type="predicted"/>
<protein>
    <submittedName>
        <fullName evidence="1">Uncharacterized protein</fullName>
    </submittedName>
</protein>
<dbReference type="RefSeq" id="XP_023467012.1">
    <property type="nucleotide sequence ID" value="XM_023613782.1"/>
</dbReference>
<reference evidence="1 2" key="1">
    <citation type="journal article" date="2016" name="Proc. Natl. Acad. Sci. U.S.A.">
        <title>Lipid metabolic changes in an early divergent fungus govern the establishment of a mutualistic symbiosis with endobacteria.</title>
        <authorList>
            <person name="Lastovetsky O.A."/>
            <person name="Gaspar M.L."/>
            <person name="Mondo S.J."/>
            <person name="LaButti K.M."/>
            <person name="Sandor L."/>
            <person name="Grigoriev I.V."/>
            <person name="Henry S.A."/>
            <person name="Pawlowska T.E."/>
        </authorList>
    </citation>
    <scope>NUCLEOTIDE SEQUENCE [LARGE SCALE GENOMIC DNA]</scope>
    <source>
        <strain evidence="1 2">ATCC 52813</strain>
    </source>
</reference>
<keyword evidence="2" id="KW-1185">Reference proteome</keyword>
<evidence type="ECO:0000313" key="2">
    <source>
        <dbReference type="Proteomes" id="UP000242254"/>
    </source>
</evidence>
<organism evidence="1 2">
    <name type="scientific">Rhizopus microsporus ATCC 52813</name>
    <dbReference type="NCBI Taxonomy" id="1340429"/>
    <lineage>
        <taxon>Eukaryota</taxon>
        <taxon>Fungi</taxon>
        <taxon>Fungi incertae sedis</taxon>
        <taxon>Mucoromycota</taxon>
        <taxon>Mucoromycotina</taxon>
        <taxon>Mucoromycetes</taxon>
        <taxon>Mucorales</taxon>
        <taxon>Mucorineae</taxon>
        <taxon>Rhizopodaceae</taxon>
        <taxon>Rhizopus</taxon>
    </lineage>
</organism>
<sequence length="137" mass="15381">MALNTLRNINENIQSMLKEVQEIRDKITTILDVFNSDDRSQVQQFLDHLASFSRVLTNVNSLLMATPSQRPKEDEEDEEGITKRIFDLDLFTVDLTEDNNNGAESVSGLEEYEAGVSQSSEVDNEGDLVINEASLTL</sequence>
<evidence type="ECO:0000313" key="1">
    <source>
        <dbReference type="EMBL" id="PHZ13304.1"/>
    </source>
</evidence>
<gene>
    <name evidence="1" type="ORF">RHIMIDRAFT_291067</name>
</gene>
<dbReference type="Proteomes" id="UP000242254">
    <property type="component" value="Unassembled WGS sequence"/>
</dbReference>
<dbReference type="GeneID" id="35444771"/>
<accession>A0A2G4SX33</accession>